<dbReference type="GO" id="GO:0050699">
    <property type="term" value="F:WW domain binding"/>
    <property type="evidence" value="ECO:0007669"/>
    <property type="project" value="TreeGrafter"/>
</dbReference>
<protein>
    <submittedName>
        <fullName evidence="6">NEDD4 family-interacting protein 1</fullName>
    </submittedName>
</protein>
<dbReference type="GO" id="GO:0048471">
    <property type="term" value="C:perinuclear region of cytoplasm"/>
    <property type="evidence" value="ECO:0007669"/>
    <property type="project" value="TreeGrafter"/>
</dbReference>
<feature type="transmembrane region" description="Helical" evidence="5">
    <location>
        <begin position="333"/>
        <end position="352"/>
    </location>
</feature>
<dbReference type="AlphaFoldDB" id="A0AAD8B1Z5"/>
<evidence type="ECO:0000256" key="4">
    <source>
        <dbReference type="ARBA" id="ARBA00023136"/>
    </source>
</evidence>
<dbReference type="GO" id="GO:0005794">
    <property type="term" value="C:Golgi apparatus"/>
    <property type="evidence" value="ECO:0007669"/>
    <property type="project" value="TreeGrafter"/>
</dbReference>
<dbReference type="Proteomes" id="UP001233172">
    <property type="component" value="Unassembled WGS sequence"/>
</dbReference>
<proteinExistence type="predicted"/>
<feature type="non-terminal residue" evidence="6">
    <location>
        <position position="355"/>
    </location>
</feature>
<dbReference type="Pfam" id="PF10176">
    <property type="entry name" value="NEDD4_Bsd2"/>
    <property type="match status" value="1"/>
</dbReference>
<dbReference type="PANTHER" id="PTHR13396">
    <property type="entry name" value="NEDD4 FAMILY INTERACTING PROTEIN 1/2"/>
    <property type="match status" value="1"/>
</dbReference>
<feature type="transmembrane region" description="Helical" evidence="5">
    <location>
        <begin position="306"/>
        <end position="327"/>
    </location>
</feature>
<evidence type="ECO:0000256" key="1">
    <source>
        <dbReference type="ARBA" id="ARBA00004141"/>
    </source>
</evidence>
<dbReference type="PANTHER" id="PTHR13396:SF5">
    <property type="entry name" value="NEDD4 FAMILY INTERACTING PROTEIN"/>
    <property type="match status" value="1"/>
</dbReference>
<gene>
    <name evidence="6" type="ORF">Bpfe_024591</name>
</gene>
<reference evidence="6" key="1">
    <citation type="journal article" date="2023" name="PLoS Negl. Trop. Dis.">
        <title>A genome sequence for Biomphalaria pfeifferi, the major vector snail for the human-infecting parasite Schistosoma mansoni.</title>
        <authorList>
            <person name="Bu L."/>
            <person name="Lu L."/>
            <person name="Laidemitt M.R."/>
            <person name="Zhang S.M."/>
            <person name="Mutuku M."/>
            <person name="Mkoji G."/>
            <person name="Steinauer M."/>
            <person name="Loker E.S."/>
        </authorList>
    </citation>
    <scope>NUCLEOTIDE SEQUENCE</scope>
    <source>
        <strain evidence="6">KasaAsao</strain>
    </source>
</reference>
<dbReference type="GO" id="GO:0016020">
    <property type="term" value="C:membrane"/>
    <property type="evidence" value="ECO:0007669"/>
    <property type="project" value="UniProtKB-SubCell"/>
</dbReference>
<dbReference type="GO" id="GO:0030001">
    <property type="term" value="P:metal ion transport"/>
    <property type="evidence" value="ECO:0007669"/>
    <property type="project" value="InterPro"/>
</dbReference>
<evidence type="ECO:0000313" key="6">
    <source>
        <dbReference type="EMBL" id="KAK0046012.1"/>
    </source>
</evidence>
<sequence>MLPFMSEDILNIFSLLQRFVSEDVLGACRSSLSVATLDLSSTKLLALEKVDIGFKAKKSLSGISKASPTSPKDILVFRMHCRDFLKTTASKVLEKSPIKYKLVRSMKWLQPKAIVIDHVSCLKQLENTLNCLSTLGRIDENKCDIIKAQYRQCYNQIISNSSVDFQSFDSSFQRLDVFFKEHLGRQSEFKDLWTVVRLLLMLSHGQAQLQSEEQNVPAEPVSMAMVIAPPGYAESAVLEHQGDIPAYGPAKLPNYEDATTLPSYEEAERSKLEQDISNGPSALTDCEGGMLTGADNISEIAIGSDGMFICTFLISFLFNWLGFLLSLCLSNTVAGRCGALSGLGLSIVKWVVIVK</sequence>
<keyword evidence="2 5" id="KW-0812">Transmembrane</keyword>
<reference evidence="6" key="2">
    <citation type="submission" date="2023-04" db="EMBL/GenBank/DDBJ databases">
        <authorList>
            <person name="Bu L."/>
            <person name="Lu L."/>
            <person name="Laidemitt M.R."/>
            <person name="Zhang S.M."/>
            <person name="Mutuku M."/>
            <person name="Mkoji G."/>
            <person name="Steinauer M."/>
            <person name="Loker E.S."/>
        </authorList>
    </citation>
    <scope>NUCLEOTIDE SEQUENCE</scope>
    <source>
        <strain evidence="6">KasaAsao</strain>
        <tissue evidence="6">Whole Snail</tissue>
    </source>
</reference>
<dbReference type="CDD" id="cd22212">
    <property type="entry name" value="NDFIP-like"/>
    <property type="match status" value="1"/>
</dbReference>
<evidence type="ECO:0000313" key="7">
    <source>
        <dbReference type="Proteomes" id="UP001233172"/>
    </source>
</evidence>
<comment type="caution">
    <text evidence="6">The sequence shown here is derived from an EMBL/GenBank/DDBJ whole genome shotgun (WGS) entry which is preliminary data.</text>
</comment>
<keyword evidence="4 5" id="KW-0472">Membrane</keyword>
<dbReference type="EMBL" id="JASAOG010000172">
    <property type="protein sequence ID" value="KAK0046012.1"/>
    <property type="molecule type" value="Genomic_DNA"/>
</dbReference>
<keyword evidence="7" id="KW-1185">Reference proteome</keyword>
<dbReference type="InterPro" id="IPR019325">
    <property type="entry name" value="NEDD4/Bsd2"/>
</dbReference>
<name>A0AAD8B1Z5_BIOPF</name>
<dbReference type="GO" id="GO:0007034">
    <property type="term" value="P:vacuolar transport"/>
    <property type="evidence" value="ECO:0007669"/>
    <property type="project" value="InterPro"/>
</dbReference>
<evidence type="ECO:0000256" key="2">
    <source>
        <dbReference type="ARBA" id="ARBA00022692"/>
    </source>
</evidence>
<dbReference type="GO" id="GO:0006511">
    <property type="term" value="P:ubiquitin-dependent protein catabolic process"/>
    <property type="evidence" value="ECO:0007669"/>
    <property type="project" value="TreeGrafter"/>
</dbReference>
<evidence type="ECO:0000256" key="5">
    <source>
        <dbReference type="SAM" id="Phobius"/>
    </source>
</evidence>
<dbReference type="GO" id="GO:0005783">
    <property type="term" value="C:endoplasmic reticulum"/>
    <property type="evidence" value="ECO:0007669"/>
    <property type="project" value="TreeGrafter"/>
</dbReference>
<organism evidence="6 7">
    <name type="scientific">Biomphalaria pfeifferi</name>
    <name type="common">Bloodfluke planorb</name>
    <name type="synonym">Freshwater snail</name>
    <dbReference type="NCBI Taxonomy" id="112525"/>
    <lineage>
        <taxon>Eukaryota</taxon>
        <taxon>Metazoa</taxon>
        <taxon>Spiralia</taxon>
        <taxon>Lophotrochozoa</taxon>
        <taxon>Mollusca</taxon>
        <taxon>Gastropoda</taxon>
        <taxon>Heterobranchia</taxon>
        <taxon>Euthyneura</taxon>
        <taxon>Panpulmonata</taxon>
        <taxon>Hygrophila</taxon>
        <taxon>Lymnaeoidea</taxon>
        <taxon>Planorbidae</taxon>
        <taxon>Biomphalaria</taxon>
    </lineage>
</organism>
<dbReference type="GO" id="GO:0031398">
    <property type="term" value="P:positive regulation of protein ubiquitination"/>
    <property type="evidence" value="ECO:0007669"/>
    <property type="project" value="TreeGrafter"/>
</dbReference>
<comment type="subcellular location">
    <subcellularLocation>
        <location evidence="1">Membrane</location>
        <topology evidence="1">Multi-pass membrane protein</topology>
    </subcellularLocation>
</comment>
<keyword evidence="3 5" id="KW-1133">Transmembrane helix</keyword>
<accession>A0AAD8B1Z5</accession>
<evidence type="ECO:0000256" key="3">
    <source>
        <dbReference type="ARBA" id="ARBA00022989"/>
    </source>
</evidence>